<dbReference type="Pfam" id="PF06429">
    <property type="entry name" value="Flg_bbr_C"/>
    <property type="match status" value="1"/>
</dbReference>
<dbReference type="InterPro" id="IPR020013">
    <property type="entry name" value="Flagellar_FlgE/F/G"/>
</dbReference>
<dbReference type="RefSeq" id="WP_380595657.1">
    <property type="nucleotide sequence ID" value="NZ_JBHSDU010000003.1"/>
</dbReference>
<dbReference type="NCBIfam" id="TIGR02490">
    <property type="entry name" value="flgF"/>
    <property type="match status" value="1"/>
</dbReference>
<dbReference type="InterPro" id="IPR010930">
    <property type="entry name" value="Flg_bb/hook_C_dom"/>
</dbReference>
<dbReference type="InterPro" id="IPR053967">
    <property type="entry name" value="LlgE_F_G-like_D1"/>
</dbReference>
<keyword evidence="3 6" id="KW-0975">Bacterial flagellum</keyword>
<keyword evidence="9" id="KW-0966">Cell projection</keyword>
<dbReference type="Proteomes" id="UP001595904">
    <property type="component" value="Unassembled WGS sequence"/>
</dbReference>
<dbReference type="SUPFAM" id="SSF117143">
    <property type="entry name" value="Flagellar hook protein flgE"/>
    <property type="match status" value="1"/>
</dbReference>
<keyword evidence="9" id="KW-0282">Flagellum</keyword>
<protein>
    <recommendedName>
        <fullName evidence="5 6">Flagellar basal-body rod protein FlgF</fullName>
    </recommendedName>
</protein>
<accession>A0ABV8SQ21</accession>
<evidence type="ECO:0000259" key="7">
    <source>
        <dbReference type="Pfam" id="PF06429"/>
    </source>
</evidence>
<comment type="subunit">
    <text evidence="4 6">The basal body constitutes a major portion of the flagellar organelle and consists of five rings (E,L,P,S, and M) mounted on a central rod. The rod consists of about 26 subunits of FlgG in the distal portion, and FlgB, FlgC and FlgF are thought to build up the proximal portion of the rod with about 6 subunits each.</text>
</comment>
<evidence type="ECO:0000313" key="9">
    <source>
        <dbReference type="EMBL" id="MFC4308559.1"/>
    </source>
</evidence>
<sequence>MDRFLYISMSGAKETMRAQTANNHNLANASTTGFRADMSAFQTRNVAGSGYASRAYATNSTTGWDPTQGSLTSTGRDLDVGVNGKGWIAVLGKDGREAYTRAGDLRVDPNGMLMTGAGHQVMGEGGPVSVPPNTSLTIGADGTISVIPLGQGAETTAMIGRIKLVNPPDADMVRGEDGLFRSASGAEVPPDASVKLATGSLESSNVNTADAMVNMIELSRRFDFQVKAMRTAEENAATSAQLLRGGV</sequence>
<dbReference type="Pfam" id="PF22692">
    <property type="entry name" value="LlgE_F_G_D1"/>
    <property type="match status" value="1"/>
</dbReference>
<dbReference type="PANTHER" id="PTHR30435:SF18">
    <property type="entry name" value="FLAGELLAR BASAL-BODY ROD PROTEIN FLGF"/>
    <property type="match status" value="1"/>
</dbReference>
<evidence type="ECO:0000256" key="6">
    <source>
        <dbReference type="RuleBase" id="RU362116"/>
    </source>
</evidence>
<evidence type="ECO:0000259" key="8">
    <source>
        <dbReference type="Pfam" id="PF22692"/>
    </source>
</evidence>
<reference evidence="10" key="1">
    <citation type="journal article" date="2019" name="Int. J. Syst. Evol. Microbiol.">
        <title>The Global Catalogue of Microorganisms (GCM) 10K type strain sequencing project: providing services to taxonomists for standard genome sequencing and annotation.</title>
        <authorList>
            <consortium name="The Broad Institute Genomics Platform"/>
            <consortium name="The Broad Institute Genome Sequencing Center for Infectious Disease"/>
            <person name="Wu L."/>
            <person name="Ma J."/>
        </authorList>
    </citation>
    <scope>NUCLEOTIDE SEQUENCE [LARGE SCALE GENOMIC DNA]</scope>
    <source>
        <strain evidence="10">CGMCC 1.10759</strain>
    </source>
</reference>
<dbReference type="PANTHER" id="PTHR30435">
    <property type="entry name" value="FLAGELLAR PROTEIN"/>
    <property type="match status" value="1"/>
</dbReference>
<proteinExistence type="inferred from homology"/>
<keyword evidence="10" id="KW-1185">Reference proteome</keyword>
<dbReference type="EMBL" id="JBHSDU010000003">
    <property type="protein sequence ID" value="MFC4308559.1"/>
    <property type="molecule type" value="Genomic_DNA"/>
</dbReference>
<evidence type="ECO:0000256" key="5">
    <source>
        <dbReference type="ARBA" id="ARBA00040228"/>
    </source>
</evidence>
<dbReference type="NCBIfam" id="TIGR03506">
    <property type="entry name" value="FlgEFG_subfam"/>
    <property type="match status" value="1"/>
</dbReference>
<evidence type="ECO:0000313" key="10">
    <source>
        <dbReference type="Proteomes" id="UP001595904"/>
    </source>
</evidence>
<keyword evidence="9" id="KW-0969">Cilium</keyword>
<evidence type="ECO:0000256" key="3">
    <source>
        <dbReference type="ARBA" id="ARBA00023143"/>
    </source>
</evidence>
<name>A0ABV8SQ21_9GAMM</name>
<comment type="similarity">
    <text evidence="2 6">Belongs to the flagella basal body rod proteins family.</text>
</comment>
<gene>
    <name evidence="9" type="primary">flgF</name>
    <name evidence="9" type="ORF">ACFPN2_05640</name>
</gene>
<evidence type="ECO:0000256" key="2">
    <source>
        <dbReference type="ARBA" id="ARBA00009677"/>
    </source>
</evidence>
<feature type="domain" description="Flagellar hook protein FlgE/F/G-like D1" evidence="8">
    <location>
        <begin position="82"/>
        <end position="146"/>
    </location>
</feature>
<evidence type="ECO:0000256" key="4">
    <source>
        <dbReference type="ARBA" id="ARBA00038560"/>
    </source>
</evidence>
<comment type="caution">
    <text evidence="9">The sequence shown here is derived from an EMBL/GenBank/DDBJ whole genome shotgun (WGS) entry which is preliminary data.</text>
</comment>
<comment type="subcellular location">
    <subcellularLocation>
        <location evidence="1 6">Bacterial flagellum basal body</location>
    </subcellularLocation>
</comment>
<dbReference type="InterPro" id="IPR037925">
    <property type="entry name" value="FlgE/F/G-like"/>
</dbReference>
<dbReference type="InterPro" id="IPR012836">
    <property type="entry name" value="FlgF"/>
</dbReference>
<dbReference type="NCBIfam" id="NF009280">
    <property type="entry name" value="PRK12640.1"/>
    <property type="match status" value="1"/>
</dbReference>
<feature type="domain" description="Flagellar basal-body/hook protein C-terminal" evidence="7">
    <location>
        <begin position="198"/>
        <end position="242"/>
    </location>
</feature>
<organism evidence="9 10">
    <name type="scientific">Steroidobacter flavus</name>
    <dbReference type="NCBI Taxonomy" id="1842136"/>
    <lineage>
        <taxon>Bacteria</taxon>
        <taxon>Pseudomonadati</taxon>
        <taxon>Pseudomonadota</taxon>
        <taxon>Gammaproteobacteria</taxon>
        <taxon>Steroidobacterales</taxon>
        <taxon>Steroidobacteraceae</taxon>
        <taxon>Steroidobacter</taxon>
    </lineage>
</organism>
<evidence type="ECO:0000256" key="1">
    <source>
        <dbReference type="ARBA" id="ARBA00004117"/>
    </source>
</evidence>